<evidence type="ECO:0000259" key="3">
    <source>
        <dbReference type="SMART" id="SM01012"/>
    </source>
</evidence>
<proteinExistence type="predicted"/>
<dbReference type="InterPro" id="IPR003018">
    <property type="entry name" value="GAF"/>
</dbReference>
<dbReference type="Proteomes" id="UP000281738">
    <property type="component" value="Unassembled WGS sequence"/>
</dbReference>
<evidence type="ECO:0000313" key="4">
    <source>
        <dbReference type="EMBL" id="ROR91880.1"/>
    </source>
</evidence>
<feature type="domain" description="ANTAR" evidence="3">
    <location>
        <begin position="147"/>
        <end position="233"/>
    </location>
</feature>
<dbReference type="Gene3D" id="1.10.10.10">
    <property type="entry name" value="Winged helix-like DNA-binding domain superfamily/Winged helix DNA-binding domain"/>
    <property type="match status" value="1"/>
</dbReference>
<dbReference type="EMBL" id="RKHO01000001">
    <property type="protein sequence ID" value="ROR91880.1"/>
    <property type="molecule type" value="Genomic_DNA"/>
</dbReference>
<dbReference type="Gene3D" id="3.30.450.40">
    <property type="match status" value="1"/>
</dbReference>
<reference evidence="4 5" key="1">
    <citation type="submission" date="2018-11" db="EMBL/GenBank/DDBJ databases">
        <title>Sequencing the genomes of 1000 actinobacteria strains.</title>
        <authorList>
            <person name="Klenk H.-P."/>
        </authorList>
    </citation>
    <scope>NUCLEOTIDE SEQUENCE [LARGE SCALE GENOMIC DNA]</scope>
    <source>
        <strain evidence="4 5">DSM 12652</strain>
    </source>
</reference>
<dbReference type="RefSeq" id="WP_123391491.1">
    <property type="nucleotide sequence ID" value="NZ_RKHO01000001.1"/>
</dbReference>
<dbReference type="InterPro" id="IPR029016">
    <property type="entry name" value="GAF-like_dom_sf"/>
</dbReference>
<evidence type="ECO:0000256" key="1">
    <source>
        <dbReference type="ARBA" id="ARBA00023015"/>
    </source>
</evidence>
<dbReference type="InterPro" id="IPR005561">
    <property type="entry name" value="ANTAR"/>
</dbReference>
<dbReference type="AlphaFoldDB" id="A0A3N2CWG9"/>
<accession>A0A3N2CWG9</accession>
<name>A0A3N2CWG9_9ACTN</name>
<dbReference type="InterPro" id="IPR036388">
    <property type="entry name" value="WH-like_DNA-bd_sf"/>
</dbReference>
<keyword evidence="2" id="KW-0804">Transcription</keyword>
<dbReference type="GO" id="GO:0003723">
    <property type="term" value="F:RNA binding"/>
    <property type="evidence" value="ECO:0007669"/>
    <property type="project" value="InterPro"/>
</dbReference>
<dbReference type="SMART" id="SM01012">
    <property type="entry name" value="ANTAR"/>
    <property type="match status" value="1"/>
</dbReference>
<sequence>MTPSLERLSAGLRAAVDGAEPGLEAANDLCSACVELLGMDGAAVSMIYEGVSRGTFGASGEDGRRLDEYQFTFGEGPCLDAVTHRRSVLAPDLDAPTETRWPLFSDAALTDGVRAVFALPIMITSACVGALDLFRAEPGEWHGEQAAGAALAARLASQPLLDLLSADHAGDEEPRPHERGTVTAADMDRVEVYQATGILIAQLDVDAAEAAVRLRAHAMATGQTASEVGIAIIERRLLLERDGGRGHRAGGPA</sequence>
<evidence type="ECO:0000256" key="2">
    <source>
        <dbReference type="ARBA" id="ARBA00023163"/>
    </source>
</evidence>
<organism evidence="4 5">
    <name type="scientific">Nocardioides aurantiacus</name>
    <dbReference type="NCBI Taxonomy" id="86796"/>
    <lineage>
        <taxon>Bacteria</taxon>
        <taxon>Bacillati</taxon>
        <taxon>Actinomycetota</taxon>
        <taxon>Actinomycetes</taxon>
        <taxon>Propionibacteriales</taxon>
        <taxon>Nocardioidaceae</taxon>
        <taxon>Nocardioides</taxon>
    </lineage>
</organism>
<keyword evidence="1" id="KW-0805">Transcription regulation</keyword>
<gene>
    <name evidence="4" type="ORF">EDD33_2760</name>
</gene>
<dbReference type="SUPFAM" id="SSF55781">
    <property type="entry name" value="GAF domain-like"/>
    <property type="match status" value="1"/>
</dbReference>
<comment type="caution">
    <text evidence="4">The sequence shown here is derived from an EMBL/GenBank/DDBJ whole genome shotgun (WGS) entry which is preliminary data.</text>
</comment>
<evidence type="ECO:0000313" key="5">
    <source>
        <dbReference type="Proteomes" id="UP000281738"/>
    </source>
</evidence>
<dbReference type="Pfam" id="PF03861">
    <property type="entry name" value="ANTAR"/>
    <property type="match status" value="1"/>
</dbReference>
<protein>
    <submittedName>
        <fullName evidence="4">ANTAR domain-containing protein</fullName>
    </submittedName>
</protein>
<keyword evidence="5" id="KW-1185">Reference proteome</keyword>
<dbReference type="OrthoDB" id="7466251at2"/>
<dbReference type="Pfam" id="PF13185">
    <property type="entry name" value="GAF_2"/>
    <property type="match status" value="1"/>
</dbReference>